<reference evidence="1 2" key="1">
    <citation type="journal article" date="2020" name="G3 (Bethesda)">
        <title>Improved Reference Genome for Cyclotella cryptica CCMP332, a Model for Cell Wall Morphogenesis, Salinity Adaptation, and Lipid Production in Diatoms (Bacillariophyta).</title>
        <authorList>
            <person name="Roberts W.R."/>
            <person name="Downey K.M."/>
            <person name="Ruck E.C."/>
            <person name="Traller J.C."/>
            <person name="Alverson A.J."/>
        </authorList>
    </citation>
    <scope>NUCLEOTIDE SEQUENCE [LARGE SCALE GENOMIC DNA]</scope>
    <source>
        <strain evidence="1 2">CCMP332</strain>
    </source>
</reference>
<dbReference type="Proteomes" id="UP001516023">
    <property type="component" value="Unassembled WGS sequence"/>
</dbReference>
<feature type="non-terminal residue" evidence="1">
    <location>
        <position position="1"/>
    </location>
</feature>
<organism evidence="1 2">
    <name type="scientific">Cyclotella cryptica</name>
    <dbReference type="NCBI Taxonomy" id="29204"/>
    <lineage>
        <taxon>Eukaryota</taxon>
        <taxon>Sar</taxon>
        <taxon>Stramenopiles</taxon>
        <taxon>Ochrophyta</taxon>
        <taxon>Bacillariophyta</taxon>
        <taxon>Coscinodiscophyceae</taxon>
        <taxon>Thalassiosirophycidae</taxon>
        <taxon>Stephanodiscales</taxon>
        <taxon>Stephanodiscaceae</taxon>
        <taxon>Cyclotella</taxon>
    </lineage>
</organism>
<name>A0ABD3PII5_9STRA</name>
<proteinExistence type="predicted"/>
<protein>
    <submittedName>
        <fullName evidence="1">Uncharacterized protein</fullName>
    </submittedName>
</protein>
<gene>
    <name evidence="1" type="ORF">HJC23_000155</name>
</gene>
<comment type="caution">
    <text evidence="1">The sequence shown here is derived from an EMBL/GenBank/DDBJ whole genome shotgun (WGS) entry which is preliminary data.</text>
</comment>
<evidence type="ECO:0000313" key="1">
    <source>
        <dbReference type="EMBL" id="KAL3787913.1"/>
    </source>
</evidence>
<dbReference type="AlphaFoldDB" id="A0ABD3PII5"/>
<dbReference type="EMBL" id="JABMIG020000166">
    <property type="protein sequence ID" value="KAL3787913.1"/>
    <property type="molecule type" value="Genomic_DNA"/>
</dbReference>
<accession>A0ABD3PII5</accession>
<evidence type="ECO:0000313" key="2">
    <source>
        <dbReference type="Proteomes" id="UP001516023"/>
    </source>
</evidence>
<keyword evidence="2" id="KW-1185">Reference proteome</keyword>
<sequence>LDLIHLQHVVLARDLLSWYQKKGKRTGGNYKDPPICNGPGPSTGSLACAIQYISLTVHHTILEISWIIVEAINIIPDCYIFNPEPLEPEKKIAAGLEKSRTPKINYCAGAIDEI</sequence>